<evidence type="ECO:0000313" key="2">
    <source>
        <dbReference type="Proteomes" id="UP000800097"/>
    </source>
</evidence>
<organism evidence="1 2">
    <name type="scientific">Westerdykella ornata</name>
    <dbReference type="NCBI Taxonomy" id="318751"/>
    <lineage>
        <taxon>Eukaryota</taxon>
        <taxon>Fungi</taxon>
        <taxon>Dikarya</taxon>
        <taxon>Ascomycota</taxon>
        <taxon>Pezizomycotina</taxon>
        <taxon>Dothideomycetes</taxon>
        <taxon>Pleosporomycetidae</taxon>
        <taxon>Pleosporales</taxon>
        <taxon>Sporormiaceae</taxon>
        <taxon>Westerdykella</taxon>
    </lineage>
</organism>
<name>A0A6A6JBG5_WESOR</name>
<evidence type="ECO:0000313" key="1">
    <source>
        <dbReference type="EMBL" id="KAF2273607.1"/>
    </source>
</evidence>
<keyword evidence="2" id="KW-1185">Reference proteome</keyword>
<dbReference type="GeneID" id="54552180"/>
<accession>A0A6A6JBG5</accession>
<dbReference type="RefSeq" id="XP_033651146.1">
    <property type="nucleotide sequence ID" value="XM_033799005.1"/>
</dbReference>
<dbReference type="EMBL" id="ML986509">
    <property type="protein sequence ID" value="KAF2273607.1"/>
    <property type="molecule type" value="Genomic_DNA"/>
</dbReference>
<dbReference type="Proteomes" id="UP000800097">
    <property type="component" value="Unassembled WGS sequence"/>
</dbReference>
<dbReference type="AlphaFoldDB" id="A0A6A6JBG5"/>
<dbReference type="OrthoDB" id="3006326at2759"/>
<reference evidence="1" key="1">
    <citation type="journal article" date="2020" name="Stud. Mycol.">
        <title>101 Dothideomycetes genomes: a test case for predicting lifestyles and emergence of pathogens.</title>
        <authorList>
            <person name="Haridas S."/>
            <person name="Albert R."/>
            <person name="Binder M."/>
            <person name="Bloem J."/>
            <person name="Labutti K."/>
            <person name="Salamov A."/>
            <person name="Andreopoulos B."/>
            <person name="Baker S."/>
            <person name="Barry K."/>
            <person name="Bills G."/>
            <person name="Bluhm B."/>
            <person name="Cannon C."/>
            <person name="Castanera R."/>
            <person name="Culley D."/>
            <person name="Daum C."/>
            <person name="Ezra D."/>
            <person name="Gonzalez J."/>
            <person name="Henrissat B."/>
            <person name="Kuo A."/>
            <person name="Liang C."/>
            <person name="Lipzen A."/>
            <person name="Lutzoni F."/>
            <person name="Magnuson J."/>
            <person name="Mondo S."/>
            <person name="Nolan M."/>
            <person name="Ohm R."/>
            <person name="Pangilinan J."/>
            <person name="Park H.-J."/>
            <person name="Ramirez L."/>
            <person name="Alfaro M."/>
            <person name="Sun H."/>
            <person name="Tritt A."/>
            <person name="Yoshinaga Y."/>
            <person name="Zwiers L.-H."/>
            <person name="Turgeon B."/>
            <person name="Goodwin S."/>
            <person name="Spatafora J."/>
            <person name="Crous P."/>
            <person name="Grigoriev I."/>
        </authorList>
    </citation>
    <scope>NUCLEOTIDE SEQUENCE</scope>
    <source>
        <strain evidence="1">CBS 379.55</strain>
    </source>
</reference>
<proteinExistence type="predicted"/>
<protein>
    <submittedName>
        <fullName evidence="1">Uncharacterized protein</fullName>
    </submittedName>
</protein>
<sequence>MIPLLRLPQGGVTTLFNIPNFRLFNGSNFGDWPFLDPLKDFKYQAAGDKVLADGTRFGVLHIAARDVDGKHYGEPGKKGIEIKSFVWYGDGAKDEFLEHERQHMVIETIRLSIVAQKNLKDGQFKVPPEPKSG</sequence>
<gene>
    <name evidence="1" type="ORF">EI97DRAFT_436024</name>
</gene>